<proteinExistence type="predicted"/>
<dbReference type="STRING" id="551991.SAMN05192529_10294"/>
<dbReference type="RefSeq" id="WP_091392979.1">
    <property type="nucleotide sequence ID" value="NZ_FNQY01000002.1"/>
</dbReference>
<evidence type="ECO:0000313" key="2">
    <source>
        <dbReference type="Proteomes" id="UP000199041"/>
    </source>
</evidence>
<name>A0A1H3W592_9BACT</name>
<reference evidence="1 2" key="1">
    <citation type="submission" date="2016-10" db="EMBL/GenBank/DDBJ databases">
        <authorList>
            <person name="de Groot N.N."/>
        </authorList>
    </citation>
    <scope>NUCLEOTIDE SEQUENCE [LARGE SCALE GENOMIC DNA]</scope>
    <source>
        <strain evidence="1 2">Vu-144</strain>
    </source>
</reference>
<organism evidence="1 2">
    <name type="scientific">Arachidicoccus rhizosphaerae</name>
    <dbReference type="NCBI Taxonomy" id="551991"/>
    <lineage>
        <taxon>Bacteria</taxon>
        <taxon>Pseudomonadati</taxon>
        <taxon>Bacteroidota</taxon>
        <taxon>Chitinophagia</taxon>
        <taxon>Chitinophagales</taxon>
        <taxon>Chitinophagaceae</taxon>
        <taxon>Arachidicoccus</taxon>
    </lineage>
</organism>
<accession>A0A1H3W592</accession>
<dbReference type="EMBL" id="FNQY01000002">
    <property type="protein sequence ID" value="SDZ81512.1"/>
    <property type="molecule type" value="Genomic_DNA"/>
</dbReference>
<keyword evidence="2" id="KW-1185">Reference proteome</keyword>
<protein>
    <submittedName>
        <fullName evidence="1">Uncharacterized protein</fullName>
    </submittedName>
</protein>
<gene>
    <name evidence="1" type="ORF">SAMN05192529_10294</name>
</gene>
<dbReference type="AlphaFoldDB" id="A0A1H3W592"/>
<evidence type="ECO:0000313" key="1">
    <source>
        <dbReference type="EMBL" id="SDZ81512.1"/>
    </source>
</evidence>
<sequence>MNNIEINKLEDLRDRVLKLSIAGINTDVKMSEVLNVPKTEIWDAAVAIQKEKDWYILDSTFGGKIISLKPDREDVQSFLDNGGFSEQEYSKKIEQEELMSILSKMQDNNDRISVSVADMRYPYFRLRKIIKLLKGNDLIKPITLNKVSEIYEISDKGHIALNNNSFSSNQINIDMSRHNKFEGPTIYTEGDVKGDINQDNSKKND</sequence>
<dbReference type="Proteomes" id="UP000199041">
    <property type="component" value="Unassembled WGS sequence"/>
</dbReference>